<name>A0AA88DU90_FICCA</name>
<dbReference type="EMBL" id="BTGU01000119">
    <property type="protein sequence ID" value="GMN61917.1"/>
    <property type="molecule type" value="Genomic_DNA"/>
</dbReference>
<comment type="caution">
    <text evidence="2">The sequence shown here is derived from an EMBL/GenBank/DDBJ whole genome shotgun (WGS) entry which is preliminary data.</text>
</comment>
<feature type="region of interest" description="Disordered" evidence="1">
    <location>
        <begin position="25"/>
        <end position="65"/>
    </location>
</feature>
<dbReference type="AlphaFoldDB" id="A0AA88DU90"/>
<gene>
    <name evidence="2" type="ORF">TIFTF001_031005</name>
</gene>
<evidence type="ECO:0000313" key="3">
    <source>
        <dbReference type="Proteomes" id="UP001187192"/>
    </source>
</evidence>
<evidence type="ECO:0000313" key="2">
    <source>
        <dbReference type="EMBL" id="GMN61917.1"/>
    </source>
</evidence>
<dbReference type="Proteomes" id="UP001187192">
    <property type="component" value="Unassembled WGS sequence"/>
</dbReference>
<accession>A0AA88DU90</accession>
<sequence>MEEAINGFVAWPKILLELNTSMNKTSRVPSHVPDQAAERNKRPKKIGKKPINSQNEVQQDAEQQRPSFDFNKMNMELRPLVYYALSSIREGNQIEVPTQYTISSPDIPAFLNFDDIYEFITFQEINANCILVYLRYLAEICFTNGRPEKFVFVSPTLISPVRTDTPNTILRERADALVTFLRNAPKGRLYLVPHNRG</sequence>
<organism evidence="2 3">
    <name type="scientific">Ficus carica</name>
    <name type="common">Common fig</name>
    <dbReference type="NCBI Taxonomy" id="3494"/>
    <lineage>
        <taxon>Eukaryota</taxon>
        <taxon>Viridiplantae</taxon>
        <taxon>Streptophyta</taxon>
        <taxon>Embryophyta</taxon>
        <taxon>Tracheophyta</taxon>
        <taxon>Spermatophyta</taxon>
        <taxon>Magnoliopsida</taxon>
        <taxon>eudicotyledons</taxon>
        <taxon>Gunneridae</taxon>
        <taxon>Pentapetalae</taxon>
        <taxon>rosids</taxon>
        <taxon>fabids</taxon>
        <taxon>Rosales</taxon>
        <taxon>Moraceae</taxon>
        <taxon>Ficeae</taxon>
        <taxon>Ficus</taxon>
    </lineage>
</organism>
<evidence type="ECO:0000256" key="1">
    <source>
        <dbReference type="SAM" id="MobiDB-lite"/>
    </source>
</evidence>
<feature type="compositionally biased region" description="Polar residues" evidence="1">
    <location>
        <begin position="51"/>
        <end position="65"/>
    </location>
</feature>
<protein>
    <submittedName>
        <fullName evidence="2">Uncharacterized protein</fullName>
    </submittedName>
</protein>
<proteinExistence type="predicted"/>
<keyword evidence="3" id="KW-1185">Reference proteome</keyword>
<reference evidence="2" key="1">
    <citation type="submission" date="2023-07" db="EMBL/GenBank/DDBJ databases">
        <title>draft genome sequence of fig (Ficus carica).</title>
        <authorList>
            <person name="Takahashi T."/>
            <person name="Nishimura K."/>
        </authorList>
    </citation>
    <scope>NUCLEOTIDE SEQUENCE</scope>
</reference>